<feature type="domain" description="Deacetylase sirtuin-type" evidence="5">
    <location>
        <begin position="29"/>
        <end position="305"/>
    </location>
</feature>
<reference evidence="7" key="1">
    <citation type="journal article" date="2020" name="Nat. Commun.">
        <title>Genome assembly of wild tea tree DASZ reveals pedigree and selection history of tea varieties.</title>
        <authorList>
            <person name="Zhang W."/>
            <person name="Zhang Y."/>
            <person name="Qiu H."/>
            <person name="Guo Y."/>
            <person name="Wan H."/>
            <person name="Zhang X."/>
            <person name="Scossa F."/>
            <person name="Alseekh S."/>
            <person name="Zhang Q."/>
            <person name="Wang P."/>
            <person name="Xu L."/>
            <person name="Schmidt M.H."/>
            <person name="Jia X."/>
            <person name="Li D."/>
            <person name="Zhu A."/>
            <person name="Guo F."/>
            <person name="Chen W."/>
            <person name="Ni D."/>
            <person name="Usadel B."/>
            <person name="Fernie A.R."/>
            <person name="Wen W."/>
        </authorList>
    </citation>
    <scope>NUCLEOTIDE SEQUENCE [LARGE SCALE GENOMIC DNA]</scope>
    <source>
        <strain evidence="7">cv. G240</strain>
    </source>
</reference>
<proteinExistence type="predicted"/>
<dbReference type="PANTHER" id="PTHR11085:SF10">
    <property type="entry name" value="NAD-DEPENDENT PROTEIN DEACYLASE SIRTUIN-5, MITOCHONDRIAL-RELATED"/>
    <property type="match status" value="1"/>
</dbReference>
<sequence>MRSSRKVKKIFPFQGYVKFVQTTCRISVNGTSSITKENVSSSFLRDKNTKLVVLTGAGISTECGIPDYRNPNGAYSSGFKPITHKEFLCLTRARRQYWTKSYAGWRRFTAAQPGPAHIALSSLEKTSWINFMITQNVDRLHHSAGSNPLELHGTIYNVVCIDCSFRCYHQLFEDQLKALNPKDSPVVPIGGIETILVIKVSAESANQFGELVADPVTNELLHYTEKPETFVSDRINCGVYIFTPDIFNAIQGVSTQQKDRGDVFGNLNAVDIVFLWILVNMFFGNIKSQVIEMRREFLVKRKILN</sequence>
<dbReference type="InterPro" id="IPR029044">
    <property type="entry name" value="Nucleotide-diphossugar_trans"/>
</dbReference>
<dbReference type="Gene3D" id="3.90.550.10">
    <property type="entry name" value="Spore Coat Polysaccharide Biosynthesis Protein SpsA, Chain A"/>
    <property type="match status" value="1"/>
</dbReference>
<dbReference type="InterPro" id="IPR005835">
    <property type="entry name" value="NTP_transferase_dom"/>
</dbReference>
<evidence type="ECO:0000256" key="4">
    <source>
        <dbReference type="SAM" id="Phobius"/>
    </source>
</evidence>
<dbReference type="SUPFAM" id="SSF52467">
    <property type="entry name" value="DHS-like NAD/FAD-binding domain"/>
    <property type="match status" value="1"/>
</dbReference>
<evidence type="ECO:0000259" key="5">
    <source>
        <dbReference type="PROSITE" id="PS50305"/>
    </source>
</evidence>
<keyword evidence="4" id="KW-1133">Transmembrane helix</keyword>
<accession>A0A7J7HUP6</accession>
<dbReference type="GO" id="GO:0017136">
    <property type="term" value="F:histone deacetylase activity, NAD-dependent"/>
    <property type="evidence" value="ECO:0007669"/>
    <property type="project" value="TreeGrafter"/>
</dbReference>
<gene>
    <name evidence="6" type="ORF">HYC85_008973</name>
</gene>
<dbReference type="PANTHER" id="PTHR11085">
    <property type="entry name" value="NAD-DEPENDENT PROTEIN DEACYLASE SIRTUIN-5, MITOCHONDRIAL-RELATED"/>
    <property type="match status" value="1"/>
</dbReference>
<keyword evidence="7" id="KW-1185">Reference proteome</keyword>
<dbReference type="InterPro" id="IPR029035">
    <property type="entry name" value="DHS-like_NAD/FAD-binding_dom"/>
</dbReference>
<comment type="caution">
    <text evidence="6">The sequence shown here is derived from an EMBL/GenBank/DDBJ whole genome shotgun (WGS) entry which is preliminary data.</text>
</comment>
<keyword evidence="2" id="KW-0520">NAD</keyword>
<comment type="caution">
    <text evidence="3">Lacks conserved residue(s) required for the propagation of feature annotation.</text>
</comment>
<evidence type="ECO:0000256" key="2">
    <source>
        <dbReference type="ARBA" id="ARBA00023027"/>
    </source>
</evidence>
<evidence type="ECO:0000256" key="3">
    <source>
        <dbReference type="PROSITE-ProRule" id="PRU00236"/>
    </source>
</evidence>
<reference evidence="6 7" key="2">
    <citation type="submission" date="2020-07" db="EMBL/GenBank/DDBJ databases">
        <title>Genome assembly of wild tea tree DASZ reveals pedigree and selection history of tea varieties.</title>
        <authorList>
            <person name="Zhang W."/>
        </authorList>
    </citation>
    <scope>NUCLEOTIDE SEQUENCE [LARGE SCALE GENOMIC DNA]</scope>
    <source>
        <strain evidence="7">cv. G240</strain>
        <tissue evidence="6">Leaf</tissue>
    </source>
</reference>
<dbReference type="PROSITE" id="PS50305">
    <property type="entry name" value="SIRTUIN"/>
    <property type="match status" value="1"/>
</dbReference>
<dbReference type="Pfam" id="PF02146">
    <property type="entry name" value="SIR2"/>
    <property type="match status" value="1"/>
</dbReference>
<keyword evidence="4" id="KW-0472">Membrane</keyword>
<evidence type="ECO:0000256" key="1">
    <source>
        <dbReference type="ARBA" id="ARBA00022679"/>
    </source>
</evidence>
<keyword evidence="1" id="KW-0808">Transferase</keyword>
<dbReference type="Proteomes" id="UP000593564">
    <property type="component" value="Unassembled WGS sequence"/>
</dbReference>
<dbReference type="SUPFAM" id="SSF53448">
    <property type="entry name" value="Nucleotide-diphospho-sugar transferases"/>
    <property type="match status" value="1"/>
</dbReference>
<evidence type="ECO:0000313" key="6">
    <source>
        <dbReference type="EMBL" id="KAF5956117.1"/>
    </source>
</evidence>
<dbReference type="InterPro" id="IPR003000">
    <property type="entry name" value="Sirtuin"/>
</dbReference>
<dbReference type="EMBL" id="JACBKZ010000003">
    <property type="protein sequence ID" value="KAF5956117.1"/>
    <property type="molecule type" value="Genomic_DNA"/>
</dbReference>
<keyword evidence="4" id="KW-0812">Transmembrane</keyword>
<feature type="transmembrane region" description="Helical" evidence="4">
    <location>
        <begin position="263"/>
        <end position="283"/>
    </location>
</feature>
<dbReference type="GO" id="GO:0070403">
    <property type="term" value="F:NAD+ binding"/>
    <property type="evidence" value="ECO:0007669"/>
    <property type="project" value="InterPro"/>
</dbReference>
<dbReference type="InterPro" id="IPR026590">
    <property type="entry name" value="Ssirtuin_cat_dom"/>
</dbReference>
<dbReference type="InterPro" id="IPR050134">
    <property type="entry name" value="NAD-dep_sirtuin_deacylases"/>
</dbReference>
<dbReference type="Gene3D" id="3.40.50.1220">
    <property type="entry name" value="TPP-binding domain"/>
    <property type="match status" value="1"/>
</dbReference>
<dbReference type="AlphaFoldDB" id="A0A7J7HUP6"/>
<protein>
    <recommendedName>
        <fullName evidence="5">Deacetylase sirtuin-type domain-containing protein</fullName>
    </recommendedName>
</protein>
<dbReference type="Pfam" id="PF00483">
    <property type="entry name" value="NTP_transferase"/>
    <property type="match status" value="1"/>
</dbReference>
<dbReference type="Gene3D" id="3.30.1600.10">
    <property type="entry name" value="SIR2/SIRT2 'Small Domain"/>
    <property type="match status" value="1"/>
</dbReference>
<evidence type="ECO:0000313" key="7">
    <source>
        <dbReference type="Proteomes" id="UP000593564"/>
    </source>
</evidence>
<organism evidence="6 7">
    <name type="scientific">Camellia sinensis</name>
    <name type="common">Tea plant</name>
    <name type="synonym">Thea sinensis</name>
    <dbReference type="NCBI Taxonomy" id="4442"/>
    <lineage>
        <taxon>Eukaryota</taxon>
        <taxon>Viridiplantae</taxon>
        <taxon>Streptophyta</taxon>
        <taxon>Embryophyta</taxon>
        <taxon>Tracheophyta</taxon>
        <taxon>Spermatophyta</taxon>
        <taxon>Magnoliopsida</taxon>
        <taxon>eudicotyledons</taxon>
        <taxon>Gunneridae</taxon>
        <taxon>Pentapetalae</taxon>
        <taxon>asterids</taxon>
        <taxon>Ericales</taxon>
        <taxon>Theaceae</taxon>
        <taxon>Camellia</taxon>
    </lineage>
</organism>
<name>A0A7J7HUP6_CAMSI</name>
<dbReference type="InterPro" id="IPR026591">
    <property type="entry name" value="Sirtuin_cat_small_dom_sf"/>
</dbReference>